<keyword evidence="5 6" id="KW-0472">Membrane</keyword>
<keyword evidence="9" id="KW-1185">Reference proteome</keyword>
<accession>A0AA37XEE3</accession>
<gene>
    <name evidence="8" type="ORF">GCM10025875_16900</name>
</gene>
<evidence type="ECO:0000256" key="3">
    <source>
        <dbReference type="ARBA" id="ARBA00022692"/>
    </source>
</evidence>
<keyword evidence="4 6" id="KW-1133">Transmembrane helix</keyword>
<evidence type="ECO:0000313" key="9">
    <source>
        <dbReference type="Proteomes" id="UP001157161"/>
    </source>
</evidence>
<dbReference type="GO" id="GO:0005886">
    <property type="term" value="C:plasma membrane"/>
    <property type="evidence" value="ECO:0007669"/>
    <property type="project" value="UniProtKB-SubCell"/>
</dbReference>
<dbReference type="Proteomes" id="UP001157161">
    <property type="component" value="Unassembled WGS sequence"/>
</dbReference>
<protein>
    <recommendedName>
        <fullName evidence="7">Phage shock protein PspC N-terminal domain-containing protein</fullName>
    </recommendedName>
</protein>
<dbReference type="Pfam" id="PF04024">
    <property type="entry name" value="PspC"/>
    <property type="match status" value="1"/>
</dbReference>
<feature type="domain" description="Phage shock protein PspC N-terminal" evidence="7">
    <location>
        <begin position="14"/>
        <end position="65"/>
    </location>
</feature>
<dbReference type="PANTHER" id="PTHR33885:SF3">
    <property type="entry name" value="PHAGE SHOCK PROTEIN C"/>
    <property type="match status" value="1"/>
</dbReference>
<comment type="subcellular location">
    <subcellularLocation>
        <location evidence="1">Cell membrane</location>
        <topology evidence="1">Single-pass membrane protein</topology>
    </subcellularLocation>
</comment>
<keyword evidence="3 6" id="KW-0812">Transmembrane</keyword>
<evidence type="ECO:0000256" key="2">
    <source>
        <dbReference type="ARBA" id="ARBA00022475"/>
    </source>
</evidence>
<evidence type="ECO:0000256" key="5">
    <source>
        <dbReference type="ARBA" id="ARBA00023136"/>
    </source>
</evidence>
<dbReference type="RefSeq" id="WP_284250479.1">
    <property type="nucleotide sequence ID" value="NZ_BSUM01000001.1"/>
</dbReference>
<evidence type="ECO:0000256" key="4">
    <source>
        <dbReference type="ARBA" id="ARBA00022989"/>
    </source>
</evidence>
<organism evidence="8 9">
    <name type="scientific">Litorihabitans aurantiacus</name>
    <dbReference type="NCBI Taxonomy" id="1930061"/>
    <lineage>
        <taxon>Bacteria</taxon>
        <taxon>Bacillati</taxon>
        <taxon>Actinomycetota</taxon>
        <taxon>Actinomycetes</taxon>
        <taxon>Micrococcales</taxon>
        <taxon>Beutenbergiaceae</taxon>
        <taxon>Litorihabitans</taxon>
    </lineage>
</organism>
<reference evidence="8" key="1">
    <citation type="journal article" date="2014" name="Int. J. Syst. Evol. Microbiol.">
        <title>Complete genome sequence of Corynebacterium casei LMG S-19264T (=DSM 44701T), isolated from a smear-ripened cheese.</title>
        <authorList>
            <consortium name="US DOE Joint Genome Institute (JGI-PGF)"/>
            <person name="Walter F."/>
            <person name="Albersmeier A."/>
            <person name="Kalinowski J."/>
            <person name="Ruckert C."/>
        </authorList>
    </citation>
    <scope>NUCLEOTIDE SEQUENCE</scope>
    <source>
        <strain evidence="8">NBRC 112290</strain>
    </source>
</reference>
<proteinExistence type="predicted"/>
<dbReference type="InterPro" id="IPR052027">
    <property type="entry name" value="PspC"/>
</dbReference>
<dbReference type="InterPro" id="IPR007168">
    <property type="entry name" value="Phageshock_PspC_N"/>
</dbReference>
<comment type="caution">
    <text evidence="8">The sequence shown here is derived from an EMBL/GenBank/DDBJ whole genome shotgun (WGS) entry which is preliminary data.</text>
</comment>
<sequence>MNSFYDMIRNTGFRRGPGRLLGGVCAGMARQWGWDVNVVRLVVVILMILPVLSWVVYAIAWILLPWQDGSIPLQKAFSNGNGGGGATGGSPRPYDL</sequence>
<dbReference type="AlphaFoldDB" id="A0AA37XEE3"/>
<dbReference type="PANTHER" id="PTHR33885">
    <property type="entry name" value="PHAGE SHOCK PROTEIN C"/>
    <property type="match status" value="1"/>
</dbReference>
<evidence type="ECO:0000256" key="1">
    <source>
        <dbReference type="ARBA" id="ARBA00004162"/>
    </source>
</evidence>
<evidence type="ECO:0000259" key="7">
    <source>
        <dbReference type="Pfam" id="PF04024"/>
    </source>
</evidence>
<evidence type="ECO:0000313" key="8">
    <source>
        <dbReference type="EMBL" id="GMA31698.1"/>
    </source>
</evidence>
<dbReference type="EMBL" id="BSUM01000001">
    <property type="protein sequence ID" value="GMA31698.1"/>
    <property type="molecule type" value="Genomic_DNA"/>
</dbReference>
<evidence type="ECO:0000256" key="6">
    <source>
        <dbReference type="SAM" id="Phobius"/>
    </source>
</evidence>
<reference evidence="8" key="2">
    <citation type="submission" date="2023-02" db="EMBL/GenBank/DDBJ databases">
        <authorList>
            <person name="Sun Q."/>
            <person name="Mori K."/>
        </authorList>
    </citation>
    <scope>NUCLEOTIDE SEQUENCE</scope>
    <source>
        <strain evidence="8">NBRC 112290</strain>
    </source>
</reference>
<name>A0AA37XEE3_9MICO</name>
<keyword evidence="2" id="KW-1003">Cell membrane</keyword>
<feature type="transmembrane region" description="Helical" evidence="6">
    <location>
        <begin position="38"/>
        <end position="64"/>
    </location>
</feature>